<dbReference type="EMBL" id="LRGB01013340">
    <property type="protein sequence ID" value="KZR99541.1"/>
    <property type="molecule type" value="Genomic_DNA"/>
</dbReference>
<keyword evidence="2" id="KW-1185">Reference proteome</keyword>
<accession>A0A164GZL4</accession>
<dbReference type="STRING" id="35525.A0A164GZL4"/>
<protein>
    <submittedName>
        <fullName evidence="1">Uncharacterized protein</fullName>
    </submittedName>
</protein>
<comment type="caution">
    <text evidence="1">The sequence shown here is derived from an EMBL/GenBank/DDBJ whole genome shotgun (WGS) entry which is preliminary data.</text>
</comment>
<gene>
    <name evidence="1" type="ORF">APZ42_004548</name>
</gene>
<name>A0A164GZL4_9CRUS</name>
<dbReference type="Proteomes" id="UP000076858">
    <property type="component" value="Unassembled WGS sequence"/>
</dbReference>
<dbReference type="OrthoDB" id="6338326at2759"/>
<feature type="non-terminal residue" evidence="1">
    <location>
        <position position="1"/>
    </location>
</feature>
<dbReference type="AlphaFoldDB" id="A0A164GZL4"/>
<evidence type="ECO:0000313" key="2">
    <source>
        <dbReference type="Proteomes" id="UP000076858"/>
    </source>
</evidence>
<evidence type="ECO:0000313" key="1">
    <source>
        <dbReference type="EMBL" id="KZR99541.1"/>
    </source>
</evidence>
<organism evidence="1 2">
    <name type="scientific">Daphnia magna</name>
    <dbReference type="NCBI Taxonomy" id="35525"/>
    <lineage>
        <taxon>Eukaryota</taxon>
        <taxon>Metazoa</taxon>
        <taxon>Ecdysozoa</taxon>
        <taxon>Arthropoda</taxon>
        <taxon>Crustacea</taxon>
        <taxon>Branchiopoda</taxon>
        <taxon>Diplostraca</taxon>
        <taxon>Cladocera</taxon>
        <taxon>Anomopoda</taxon>
        <taxon>Daphniidae</taxon>
        <taxon>Daphnia</taxon>
    </lineage>
</organism>
<reference evidence="1 2" key="1">
    <citation type="submission" date="2016-03" db="EMBL/GenBank/DDBJ databases">
        <title>EvidentialGene: Evidence-directed Construction of Genes on Genomes.</title>
        <authorList>
            <person name="Gilbert D.G."/>
            <person name="Choi J.-H."/>
            <person name="Mockaitis K."/>
            <person name="Colbourne J."/>
            <person name="Pfrender M."/>
        </authorList>
    </citation>
    <scope>NUCLEOTIDE SEQUENCE [LARGE SCALE GENOMIC DNA]</scope>
    <source>
        <strain evidence="1 2">Xinb3</strain>
        <tissue evidence="1">Complete organism</tissue>
    </source>
</reference>
<sequence>ITRCSNLLKKIALRGDPLTTPEYINLMIENEKKEKKPGHWERIKSFKDLLQKAKLTKDVTDGGYLAKQFKK</sequence>
<proteinExistence type="predicted"/>